<dbReference type="EMBL" id="LMAR01000001">
    <property type="protein sequence ID" value="KQK32393.1"/>
    <property type="molecule type" value="Genomic_DNA"/>
</dbReference>
<evidence type="ECO:0000256" key="8">
    <source>
        <dbReference type="ARBA" id="ARBA00048923"/>
    </source>
</evidence>
<dbReference type="EMBL" id="FUYX01000011">
    <property type="protein sequence ID" value="SKC03434.1"/>
    <property type="molecule type" value="Genomic_DNA"/>
</dbReference>
<keyword evidence="4 9" id="KW-0808">Transferase</keyword>
<evidence type="ECO:0000256" key="1">
    <source>
        <dbReference type="ARBA" id="ARBA00011738"/>
    </source>
</evidence>
<dbReference type="GO" id="GO:0047663">
    <property type="term" value="F:aminoglycoside 6'-N-acetyltransferase activity"/>
    <property type="evidence" value="ECO:0007669"/>
    <property type="project" value="UniProtKB-EC"/>
</dbReference>
<evidence type="ECO:0000256" key="4">
    <source>
        <dbReference type="ARBA" id="ARBA00022679"/>
    </source>
</evidence>
<evidence type="ECO:0000256" key="7">
    <source>
        <dbReference type="ARBA" id="ARBA00029660"/>
    </source>
</evidence>
<evidence type="ECO:0000313" key="11">
    <source>
        <dbReference type="EMBL" id="KQK32393.1"/>
    </source>
</evidence>
<organism evidence="11 13">
    <name type="scientific">Bosea thiooxidans</name>
    <dbReference type="NCBI Taxonomy" id="53254"/>
    <lineage>
        <taxon>Bacteria</taxon>
        <taxon>Pseudomonadati</taxon>
        <taxon>Pseudomonadota</taxon>
        <taxon>Alphaproteobacteria</taxon>
        <taxon>Hyphomicrobiales</taxon>
        <taxon>Boseaceae</taxon>
        <taxon>Bosea</taxon>
    </lineage>
</organism>
<evidence type="ECO:0000256" key="6">
    <source>
        <dbReference type="ARBA" id="ARBA00023315"/>
    </source>
</evidence>
<dbReference type="GO" id="GO:0046677">
    <property type="term" value="P:response to antibiotic"/>
    <property type="evidence" value="ECO:0007669"/>
    <property type="project" value="UniProtKB-KW"/>
</dbReference>
<keyword evidence="6 9" id="KW-0012">Acyltransferase</keyword>
<evidence type="ECO:0000256" key="9">
    <source>
        <dbReference type="PIRNR" id="PIRNR000452"/>
    </source>
</evidence>
<dbReference type="NCBIfam" id="NF043067">
    <property type="entry name" value="AAC_6p_group_E"/>
    <property type="match status" value="1"/>
</dbReference>
<dbReference type="CDD" id="cd04301">
    <property type="entry name" value="NAT_SF"/>
    <property type="match status" value="1"/>
</dbReference>
<comment type="function">
    <text evidence="9">Catalyzes the transfer of an acetyl group from acetyl-CoA to the 6'-amino group of aminoglycoside molecules conferring resistance to antibiotics containing the purpurosamine ring.</text>
</comment>
<dbReference type="PIRSF" id="PIRSF000452">
    <property type="entry name" value="6-N-acetyltransf"/>
    <property type="match status" value="1"/>
</dbReference>
<name>A0A0Q3M9A2_9HYPH</name>
<evidence type="ECO:0000313" key="13">
    <source>
        <dbReference type="Proteomes" id="UP000051562"/>
    </source>
</evidence>
<dbReference type="Gene3D" id="3.40.630.30">
    <property type="match status" value="1"/>
</dbReference>
<dbReference type="SUPFAM" id="SSF55729">
    <property type="entry name" value="Acyl-CoA N-acyltransferases (Nat)"/>
    <property type="match status" value="1"/>
</dbReference>
<dbReference type="InterPro" id="IPR050832">
    <property type="entry name" value="Bact_Acetyltransf"/>
</dbReference>
<accession>A0A0Q3M9A2</accession>
<dbReference type="Proteomes" id="UP000051562">
    <property type="component" value="Unassembled WGS sequence"/>
</dbReference>
<dbReference type="InterPro" id="IPR024170">
    <property type="entry name" value="Aminoglycoside_N6-AcTrfrase"/>
</dbReference>
<reference evidence="11 13" key="1">
    <citation type="submission" date="2015-10" db="EMBL/GenBank/DDBJ databases">
        <title>Draft genome of Bosea thiooxidans.</title>
        <authorList>
            <person name="Wang X."/>
        </authorList>
    </citation>
    <scope>NUCLEOTIDE SEQUENCE [LARGE SCALE GENOMIC DNA]</scope>
    <source>
        <strain evidence="11 13">CGMCC 9174</strain>
    </source>
</reference>
<sequence>MTISIERAERRHLVAWAELRAALWPDQGADAHRDELAEDLLSADVRSFACLAVTAAGEAVGFAEAALRSDYVNGCETSPVVFLEGIFVRADHRRGGVARHLCRAVEDWGRSLGCSEFASDAVIDNHASLAFHRALGFVETERVVFFRKAVAADETKAG</sequence>
<reference evidence="12 14" key="2">
    <citation type="submission" date="2017-02" db="EMBL/GenBank/DDBJ databases">
        <authorList>
            <person name="Peterson S.W."/>
        </authorList>
    </citation>
    <scope>NUCLEOTIDE SEQUENCE [LARGE SCALE GENOMIC DNA]</scope>
    <source>
        <strain evidence="12 14">DSM 9653</strain>
    </source>
</reference>
<keyword evidence="5 9" id="KW-0046">Antibiotic resistance</keyword>
<dbReference type="PANTHER" id="PTHR43877">
    <property type="entry name" value="AMINOALKYLPHOSPHONATE N-ACETYLTRANSFERASE-RELATED-RELATED"/>
    <property type="match status" value="1"/>
</dbReference>
<comment type="subunit">
    <text evidence="1 9">Homodimer.</text>
</comment>
<feature type="domain" description="N-acetyltransferase" evidence="10">
    <location>
        <begin position="3"/>
        <end position="158"/>
    </location>
</feature>
<dbReference type="RefSeq" id="WP_055726338.1">
    <property type="nucleotide sequence ID" value="NZ_FUYX01000011.1"/>
</dbReference>
<dbReference type="STRING" id="53254.SAMN05660750_03769"/>
<dbReference type="AlphaFoldDB" id="A0A0Q3M9A2"/>
<evidence type="ECO:0000259" key="10">
    <source>
        <dbReference type="PROSITE" id="PS51186"/>
    </source>
</evidence>
<proteinExistence type="predicted"/>
<evidence type="ECO:0000256" key="2">
    <source>
        <dbReference type="ARBA" id="ARBA00012888"/>
    </source>
</evidence>
<evidence type="ECO:0000256" key="5">
    <source>
        <dbReference type="ARBA" id="ARBA00023251"/>
    </source>
</evidence>
<evidence type="ECO:0000313" key="12">
    <source>
        <dbReference type="EMBL" id="SKC03434.1"/>
    </source>
</evidence>
<dbReference type="InterPro" id="IPR016181">
    <property type="entry name" value="Acyl_CoA_acyltransferase"/>
</dbReference>
<dbReference type="Pfam" id="PF00583">
    <property type="entry name" value="Acetyltransf_1"/>
    <property type="match status" value="1"/>
</dbReference>
<dbReference type="PROSITE" id="PS51186">
    <property type="entry name" value="GNAT"/>
    <property type="match status" value="1"/>
</dbReference>
<protein>
    <recommendedName>
        <fullName evidence="3 9">Aminoglycoside N(6')-acetyltransferase type 1</fullName>
        <ecNumber evidence="2 9">2.3.1.82</ecNumber>
    </recommendedName>
    <alternativeName>
        <fullName evidence="7 9">Aminoglycoside resistance protein</fullName>
    </alternativeName>
</protein>
<dbReference type="OrthoDB" id="118633at2"/>
<dbReference type="Proteomes" id="UP000190130">
    <property type="component" value="Unassembled WGS sequence"/>
</dbReference>
<dbReference type="EC" id="2.3.1.82" evidence="2 9"/>
<gene>
    <name evidence="11" type="ORF">ARD30_01020</name>
    <name evidence="12" type="ORF">SAMN05660750_03769</name>
</gene>
<evidence type="ECO:0000256" key="3">
    <source>
        <dbReference type="ARBA" id="ARBA00017677"/>
    </source>
</evidence>
<keyword evidence="13" id="KW-1185">Reference proteome</keyword>
<dbReference type="InterPro" id="IPR000182">
    <property type="entry name" value="GNAT_dom"/>
</dbReference>
<comment type="catalytic activity">
    <reaction evidence="8 9">
        <text>kanamycin B + acetyl-CoA = N(6')-acetylkanamycin B + CoA + H(+)</text>
        <dbReference type="Rhea" id="RHEA:16449"/>
        <dbReference type="ChEBI" id="CHEBI:15378"/>
        <dbReference type="ChEBI" id="CHEBI:57287"/>
        <dbReference type="ChEBI" id="CHEBI:57288"/>
        <dbReference type="ChEBI" id="CHEBI:58390"/>
        <dbReference type="ChEBI" id="CHEBI:58549"/>
        <dbReference type="EC" id="2.3.1.82"/>
    </reaction>
</comment>
<evidence type="ECO:0000313" key="14">
    <source>
        <dbReference type="Proteomes" id="UP000190130"/>
    </source>
</evidence>